<feature type="region of interest" description="Disordered" evidence="1">
    <location>
        <begin position="131"/>
        <end position="185"/>
    </location>
</feature>
<feature type="region of interest" description="Disordered" evidence="1">
    <location>
        <begin position="59"/>
        <end position="110"/>
    </location>
</feature>
<organism evidence="2 3">
    <name type="scientific">Mycoemilia scoparia</name>
    <dbReference type="NCBI Taxonomy" id="417184"/>
    <lineage>
        <taxon>Eukaryota</taxon>
        <taxon>Fungi</taxon>
        <taxon>Fungi incertae sedis</taxon>
        <taxon>Zoopagomycota</taxon>
        <taxon>Kickxellomycotina</taxon>
        <taxon>Kickxellomycetes</taxon>
        <taxon>Kickxellales</taxon>
        <taxon>Kickxellaceae</taxon>
        <taxon>Mycoemilia</taxon>
    </lineage>
</organism>
<dbReference type="EMBL" id="JANBPU010000023">
    <property type="protein sequence ID" value="KAJ1919687.1"/>
    <property type="molecule type" value="Genomic_DNA"/>
</dbReference>
<name>A0A9W8A007_9FUNG</name>
<feature type="compositionally biased region" description="Basic and acidic residues" evidence="1">
    <location>
        <begin position="81"/>
        <end position="92"/>
    </location>
</feature>
<comment type="caution">
    <text evidence="2">The sequence shown here is derived from an EMBL/GenBank/DDBJ whole genome shotgun (WGS) entry which is preliminary data.</text>
</comment>
<reference evidence="2" key="1">
    <citation type="submission" date="2022-07" db="EMBL/GenBank/DDBJ databases">
        <title>Phylogenomic reconstructions and comparative analyses of Kickxellomycotina fungi.</title>
        <authorList>
            <person name="Reynolds N.K."/>
            <person name="Stajich J.E."/>
            <person name="Barry K."/>
            <person name="Grigoriev I.V."/>
            <person name="Crous P."/>
            <person name="Smith M.E."/>
        </authorList>
    </citation>
    <scope>NUCLEOTIDE SEQUENCE</scope>
    <source>
        <strain evidence="2">NBRC 100468</strain>
    </source>
</reference>
<feature type="compositionally biased region" description="Basic and acidic residues" evidence="1">
    <location>
        <begin position="139"/>
        <end position="171"/>
    </location>
</feature>
<dbReference type="Proteomes" id="UP001150538">
    <property type="component" value="Unassembled WGS sequence"/>
</dbReference>
<evidence type="ECO:0000313" key="2">
    <source>
        <dbReference type="EMBL" id="KAJ1919687.1"/>
    </source>
</evidence>
<feature type="compositionally biased region" description="Acidic residues" evidence="1">
    <location>
        <begin position="93"/>
        <end position="106"/>
    </location>
</feature>
<protein>
    <submittedName>
        <fullName evidence="2">Uncharacterized protein</fullName>
    </submittedName>
</protein>
<proteinExistence type="predicted"/>
<keyword evidence="3" id="KW-1185">Reference proteome</keyword>
<gene>
    <name evidence="2" type="ORF">H4219_001828</name>
</gene>
<evidence type="ECO:0000313" key="3">
    <source>
        <dbReference type="Proteomes" id="UP001150538"/>
    </source>
</evidence>
<dbReference type="AlphaFoldDB" id="A0A9W8A007"/>
<dbReference type="OrthoDB" id="534063at2759"/>
<evidence type="ECO:0000256" key="1">
    <source>
        <dbReference type="SAM" id="MobiDB-lite"/>
    </source>
</evidence>
<sequence>MPEPNLHAPALITRSQTAPSLALSRILAKTNGGDVNPFASRYAEPKPQNPFDILSSLTSDKSYTKPHDEDAMAIDPQEEGIEIRGTSDSDRETDIDDENNGDDAIDDPSLFSYSFSQESKANGVVPPVLGKFGLSSDSPDERHPIDRSSSDPHNARKLHNRSEQLRRKQSTDEANSVITPDVPYSESDEQWTLRKSIIVTSTKEVNELAALKDDSNFLVKCPTFSGKPASTAIESIAEALITWCFAAETAYTGVEKAKPSNGIKQSVLTNPSNQEAKQPTAQSHWKQAFSSLFILHDANAERYPYFYLIHDEYAVLFATLETESGSLTKRCLVSKSTYALRRVLVKEGIRYTVPYAPLRKQRSELGDLLEPEDSDYLHLNDR</sequence>
<accession>A0A9W8A007</accession>